<dbReference type="InterPro" id="IPR016156">
    <property type="entry name" value="FAD/NAD-linked_Rdtase_dimer_sf"/>
</dbReference>
<comment type="caution">
    <text evidence="9">The sequence shown here is derived from an EMBL/GenBank/DDBJ whole genome shotgun (WGS) entry which is preliminary data.</text>
</comment>
<dbReference type="Pfam" id="PF02852">
    <property type="entry name" value="Pyr_redox_dim"/>
    <property type="match status" value="1"/>
</dbReference>
<dbReference type="AlphaFoldDB" id="A0A4V2QGS3"/>
<evidence type="ECO:0000256" key="7">
    <source>
        <dbReference type="SAM" id="MobiDB-lite"/>
    </source>
</evidence>
<dbReference type="PRINTS" id="PR00368">
    <property type="entry name" value="FADPNR"/>
</dbReference>
<dbReference type="Gene3D" id="3.40.1260.10">
    <property type="entry name" value="DsrEFH-like"/>
    <property type="match status" value="1"/>
</dbReference>
<dbReference type="SMART" id="SM00450">
    <property type="entry name" value="RHOD"/>
    <property type="match status" value="1"/>
</dbReference>
<organism evidence="9 10">
    <name type="scientific">Hydrogenispora ethanolica</name>
    <dbReference type="NCBI Taxonomy" id="1082276"/>
    <lineage>
        <taxon>Bacteria</taxon>
        <taxon>Bacillati</taxon>
        <taxon>Bacillota</taxon>
        <taxon>Hydrogenispora</taxon>
    </lineage>
</organism>
<evidence type="ECO:0000256" key="1">
    <source>
        <dbReference type="ARBA" id="ARBA00001974"/>
    </source>
</evidence>
<accession>A0A4V2QGS3</accession>
<evidence type="ECO:0000256" key="6">
    <source>
        <dbReference type="ARBA" id="ARBA00023284"/>
    </source>
</evidence>
<evidence type="ECO:0000313" key="9">
    <source>
        <dbReference type="EMBL" id="TCL76837.1"/>
    </source>
</evidence>
<dbReference type="EMBL" id="SLUN01000001">
    <property type="protein sequence ID" value="TCL76837.1"/>
    <property type="molecule type" value="Genomic_DNA"/>
</dbReference>
<dbReference type="InterPro" id="IPR027396">
    <property type="entry name" value="DsrEFH-like"/>
</dbReference>
<gene>
    <name evidence="9" type="ORF">EDC14_1001120</name>
</gene>
<dbReference type="InterPro" id="IPR001763">
    <property type="entry name" value="Rhodanese-like_dom"/>
</dbReference>
<keyword evidence="3" id="KW-0285">Flavoprotein</keyword>
<protein>
    <submittedName>
        <fullName evidence="9">NADPH-dependent 2,4-dienoyl-CoA reductase/sulfur reductase-like enzyme</fullName>
    </submittedName>
</protein>
<dbReference type="InterPro" id="IPR036873">
    <property type="entry name" value="Rhodanese-like_dom_sf"/>
</dbReference>
<feature type="region of interest" description="Disordered" evidence="7">
    <location>
        <begin position="565"/>
        <end position="591"/>
    </location>
</feature>
<dbReference type="InterPro" id="IPR036868">
    <property type="entry name" value="TusA-like_sf"/>
</dbReference>
<dbReference type="OrthoDB" id="9802028at2"/>
<keyword evidence="6" id="KW-0676">Redox-active center</keyword>
<dbReference type="InterPro" id="IPR023753">
    <property type="entry name" value="FAD/NAD-binding_dom"/>
</dbReference>
<dbReference type="Gene3D" id="3.50.50.60">
    <property type="entry name" value="FAD/NAD(P)-binding domain"/>
    <property type="match status" value="2"/>
</dbReference>
<dbReference type="SUPFAM" id="SSF75169">
    <property type="entry name" value="DsrEFH-like"/>
    <property type="match status" value="1"/>
</dbReference>
<keyword evidence="5" id="KW-0560">Oxidoreductase</keyword>
<dbReference type="Pfam" id="PF07992">
    <property type="entry name" value="Pyr_redox_2"/>
    <property type="match status" value="1"/>
</dbReference>
<dbReference type="RefSeq" id="WP_132012237.1">
    <property type="nucleotide sequence ID" value="NZ_SLUN01000001.1"/>
</dbReference>
<dbReference type="Gene3D" id="3.40.250.10">
    <property type="entry name" value="Rhodanese-like domain"/>
    <property type="match status" value="1"/>
</dbReference>
<feature type="compositionally biased region" description="Low complexity" evidence="7">
    <location>
        <begin position="566"/>
        <end position="581"/>
    </location>
</feature>
<feature type="compositionally biased region" description="Pro residues" evidence="7">
    <location>
        <begin position="582"/>
        <end position="591"/>
    </location>
</feature>
<dbReference type="GO" id="GO:0016491">
    <property type="term" value="F:oxidoreductase activity"/>
    <property type="evidence" value="ECO:0007669"/>
    <property type="project" value="UniProtKB-KW"/>
</dbReference>
<evidence type="ECO:0000256" key="4">
    <source>
        <dbReference type="ARBA" id="ARBA00022827"/>
    </source>
</evidence>
<name>A0A4V2QGS3_HYDET</name>
<evidence type="ECO:0000256" key="2">
    <source>
        <dbReference type="ARBA" id="ARBA00009130"/>
    </source>
</evidence>
<dbReference type="Proteomes" id="UP000295008">
    <property type="component" value="Unassembled WGS sequence"/>
</dbReference>
<sequence length="837" mass="88874">MAKKIVIVGGVAGGASTAARLRRLDETAEIILLEKGAAISYANCGLPYYIGGTISEREELFLQTPAGMKRRFRIDVRVRHEVLQIDPARRELSVRDHQAERTYSERYDELVLSPGSAPFIPPIPGTGLPQVFTLRNIPDTDRIKEYLAAHPVESALVVGGGFIGLEMAENLAHTAKRVTLLELADQVLANLDYEMAAPVQQELRDQGIELLLGHGLAAIEQAGPRLAATLRDGTKLVADIVILAVGVRPETRLAEAAGLALGSTGAIRVNERLQTSDPHIYAVGDAVEVREWISSRPAWLPLAGPANRQGRLLADILAGREARYPGAQGTAIVKVFDLSAASTGLNEKTLRQWGIPYRSSITHSNSHAGYYPGATPLSIKLLFAPEDGRLLGAQAVGAAGVDKRIDILATAIRFEKTVYDLTDLELAYAPPFSSAKDPVNIAGYTASNILDGAVAVATWEQVAGEPAGSGEPLLLDVREPVEFQLGAIPGAVNLPLDQLRERLAELPQDRPIVAYCQVGLRAYLAARILMQHGFTGVQNLSGGYKTLRAALQERELLAGTARRETAGTAAGPGSAPATGPAPSGPDEPPVPVNACGLQCPGPILKLYQAMGTLSEGRTLEIAASDPGFANDVAAWCARTGNTLLQLDREPGRITARIRKGGAPGADTPAAHSSPAPAGAGLPQDKTIVVFSGDLDKAIASFIIATGAAAMGRKVTMFFTFWGLNILRRPQRVKVRKTPLGRMFGLMMPRGSTRLGLSRMNMAGIGPKMIRMVMGGKNIASLEELIAEARALGIRLVACQMSMDVMGIQPAELLDGVEIGGVASYLAAAEEGNVNLFI</sequence>
<dbReference type="SUPFAM" id="SSF64307">
    <property type="entry name" value="SirA-like"/>
    <property type="match status" value="1"/>
</dbReference>
<evidence type="ECO:0000259" key="8">
    <source>
        <dbReference type="PROSITE" id="PS50206"/>
    </source>
</evidence>
<dbReference type="Pfam" id="PF13686">
    <property type="entry name" value="DrsE_2"/>
    <property type="match status" value="1"/>
</dbReference>
<dbReference type="Pfam" id="PF00581">
    <property type="entry name" value="Rhodanese"/>
    <property type="match status" value="1"/>
</dbReference>
<dbReference type="PANTHER" id="PTHR43429">
    <property type="entry name" value="PYRIDINE NUCLEOTIDE-DISULFIDE OXIDOREDUCTASE DOMAIN-CONTAINING"/>
    <property type="match status" value="1"/>
</dbReference>
<feature type="region of interest" description="Disordered" evidence="7">
    <location>
        <begin position="658"/>
        <end position="679"/>
    </location>
</feature>
<dbReference type="SUPFAM" id="SSF52821">
    <property type="entry name" value="Rhodanese/Cell cycle control phosphatase"/>
    <property type="match status" value="1"/>
</dbReference>
<dbReference type="InterPro" id="IPR050260">
    <property type="entry name" value="FAD-bd_OxRdtase"/>
</dbReference>
<evidence type="ECO:0000313" key="10">
    <source>
        <dbReference type="Proteomes" id="UP000295008"/>
    </source>
</evidence>
<keyword evidence="10" id="KW-1185">Reference proteome</keyword>
<dbReference type="Gene3D" id="3.30.110.40">
    <property type="entry name" value="TusA-like domain"/>
    <property type="match status" value="1"/>
</dbReference>
<dbReference type="InterPro" id="IPR032836">
    <property type="entry name" value="DsrE2-like"/>
</dbReference>
<dbReference type="SUPFAM" id="SSF51905">
    <property type="entry name" value="FAD/NAD(P)-binding domain"/>
    <property type="match status" value="1"/>
</dbReference>
<evidence type="ECO:0000256" key="5">
    <source>
        <dbReference type="ARBA" id="ARBA00023002"/>
    </source>
</evidence>
<dbReference type="PANTHER" id="PTHR43429:SF1">
    <property type="entry name" value="NAD(P)H SULFUR OXIDOREDUCTASE (COA-DEPENDENT)"/>
    <property type="match status" value="1"/>
</dbReference>
<dbReference type="InterPro" id="IPR036188">
    <property type="entry name" value="FAD/NAD-bd_sf"/>
</dbReference>
<dbReference type="SUPFAM" id="SSF55424">
    <property type="entry name" value="FAD/NAD-linked reductases, dimerisation (C-terminal) domain"/>
    <property type="match status" value="1"/>
</dbReference>
<proteinExistence type="inferred from homology"/>
<feature type="domain" description="Rhodanese" evidence="8">
    <location>
        <begin position="468"/>
        <end position="556"/>
    </location>
</feature>
<dbReference type="PROSITE" id="PS50206">
    <property type="entry name" value="RHODANESE_3"/>
    <property type="match status" value="1"/>
</dbReference>
<dbReference type="PRINTS" id="PR00411">
    <property type="entry name" value="PNDRDTASEI"/>
</dbReference>
<evidence type="ECO:0000256" key="3">
    <source>
        <dbReference type="ARBA" id="ARBA00022630"/>
    </source>
</evidence>
<comment type="similarity">
    <text evidence="2">Belongs to the class-III pyridine nucleotide-disulfide oxidoreductase family.</text>
</comment>
<dbReference type="InterPro" id="IPR004099">
    <property type="entry name" value="Pyr_nucl-diS_OxRdtase_dimer"/>
</dbReference>
<feature type="compositionally biased region" description="Low complexity" evidence="7">
    <location>
        <begin position="668"/>
        <end position="679"/>
    </location>
</feature>
<keyword evidence="4" id="KW-0274">FAD</keyword>
<dbReference type="InterPro" id="IPR001455">
    <property type="entry name" value="TusA-like"/>
</dbReference>
<reference evidence="9 10" key="1">
    <citation type="submission" date="2019-03" db="EMBL/GenBank/DDBJ databases">
        <title>Genomic Encyclopedia of Type Strains, Phase IV (KMG-IV): sequencing the most valuable type-strain genomes for metagenomic binning, comparative biology and taxonomic classification.</title>
        <authorList>
            <person name="Goeker M."/>
        </authorList>
    </citation>
    <scope>NUCLEOTIDE SEQUENCE [LARGE SCALE GENOMIC DNA]</scope>
    <source>
        <strain evidence="9 10">LX-B</strain>
    </source>
</reference>
<dbReference type="Pfam" id="PF01206">
    <property type="entry name" value="TusA"/>
    <property type="match status" value="1"/>
</dbReference>
<comment type="cofactor">
    <cofactor evidence="1">
        <name>FAD</name>
        <dbReference type="ChEBI" id="CHEBI:57692"/>
    </cofactor>
</comment>
<dbReference type="PROSITE" id="PS01148">
    <property type="entry name" value="UPF0033"/>
    <property type="match status" value="1"/>
</dbReference>